<gene>
    <name evidence="4" type="ORF">ERS852408_02932</name>
    <name evidence="3" type="ORF">ERS852423_02985</name>
    <name evidence="2" type="ORF">ERS852573_02799</name>
</gene>
<evidence type="ECO:0000259" key="1">
    <source>
        <dbReference type="PROSITE" id="PS50943"/>
    </source>
</evidence>
<dbReference type="PROSITE" id="PS50943">
    <property type="entry name" value="HTH_CROC1"/>
    <property type="match status" value="1"/>
</dbReference>
<evidence type="ECO:0000313" key="7">
    <source>
        <dbReference type="Proteomes" id="UP000095597"/>
    </source>
</evidence>
<dbReference type="EMBL" id="CYYM01000039">
    <property type="protein sequence ID" value="CUO77908.1"/>
    <property type="molecule type" value="Genomic_DNA"/>
</dbReference>
<accession>A0A173VEM7</accession>
<feature type="domain" description="HTH cro/C1-type" evidence="1">
    <location>
        <begin position="7"/>
        <end position="32"/>
    </location>
</feature>
<dbReference type="EMBL" id="CYXO01000023">
    <property type="protein sequence ID" value="CUN24388.1"/>
    <property type="molecule type" value="Genomic_DNA"/>
</dbReference>
<evidence type="ECO:0000313" key="5">
    <source>
        <dbReference type="Proteomes" id="UP000095380"/>
    </source>
</evidence>
<reference evidence="5 6" key="1">
    <citation type="submission" date="2015-09" db="EMBL/GenBank/DDBJ databases">
        <authorList>
            <consortium name="Pathogen Informatics"/>
        </authorList>
    </citation>
    <scope>NUCLEOTIDE SEQUENCE [LARGE SCALE GENOMIC DNA]</scope>
    <source>
        <strain evidence="4 5">2789STDY5608851</strain>
        <strain evidence="3 6">2789STDY5608866</strain>
        <strain evidence="2 7">2789STDY5834961</strain>
    </source>
</reference>
<dbReference type="InterPro" id="IPR010982">
    <property type="entry name" value="Lambda_DNA-bd_dom_sf"/>
</dbReference>
<dbReference type="Gene3D" id="1.10.260.40">
    <property type="entry name" value="lambda repressor-like DNA-binding domains"/>
    <property type="match status" value="1"/>
</dbReference>
<sequence length="32" mass="3670">MTMGEKIKQLRSANGFTQEMLAEKMNVSVRQL</sequence>
<dbReference type="Proteomes" id="UP000095439">
    <property type="component" value="Unassembled WGS sequence"/>
</dbReference>
<dbReference type="Proteomes" id="UP000095380">
    <property type="component" value="Unassembled WGS sequence"/>
</dbReference>
<dbReference type="AlphaFoldDB" id="A0A173VEM7"/>
<dbReference type="GO" id="GO:0003677">
    <property type="term" value="F:DNA binding"/>
    <property type="evidence" value="ECO:0007669"/>
    <property type="project" value="InterPro"/>
</dbReference>
<dbReference type="Pfam" id="PF01381">
    <property type="entry name" value="HTH_3"/>
    <property type="match status" value="1"/>
</dbReference>
<dbReference type="InterPro" id="IPR001387">
    <property type="entry name" value="Cro/C1-type_HTH"/>
</dbReference>
<dbReference type="Proteomes" id="UP000095597">
    <property type="component" value="Unassembled WGS sequence"/>
</dbReference>
<proteinExistence type="predicted"/>
<dbReference type="EMBL" id="CYYY01000028">
    <property type="protein sequence ID" value="CUO35732.1"/>
    <property type="molecule type" value="Genomic_DNA"/>
</dbReference>
<evidence type="ECO:0000313" key="2">
    <source>
        <dbReference type="EMBL" id="CUN24388.1"/>
    </source>
</evidence>
<dbReference type="CDD" id="cd00093">
    <property type="entry name" value="HTH_XRE"/>
    <property type="match status" value="1"/>
</dbReference>
<protein>
    <recommendedName>
        <fullName evidence="1">HTH cro/C1-type domain-containing protein</fullName>
    </recommendedName>
</protein>
<dbReference type="RefSeq" id="WP_306799764.1">
    <property type="nucleotide sequence ID" value="NZ_CYXO01000023.1"/>
</dbReference>
<evidence type="ECO:0000313" key="6">
    <source>
        <dbReference type="Proteomes" id="UP000095439"/>
    </source>
</evidence>
<name>A0A173VEM7_9FIRM</name>
<dbReference type="SUPFAM" id="SSF47413">
    <property type="entry name" value="lambda repressor-like DNA-binding domains"/>
    <property type="match status" value="1"/>
</dbReference>
<evidence type="ECO:0000313" key="3">
    <source>
        <dbReference type="EMBL" id="CUO35732.1"/>
    </source>
</evidence>
<organism evidence="2 7">
    <name type="scientific">Dorea longicatena</name>
    <dbReference type="NCBI Taxonomy" id="88431"/>
    <lineage>
        <taxon>Bacteria</taxon>
        <taxon>Bacillati</taxon>
        <taxon>Bacillota</taxon>
        <taxon>Clostridia</taxon>
        <taxon>Lachnospirales</taxon>
        <taxon>Lachnospiraceae</taxon>
        <taxon>Dorea</taxon>
    </lineage>
</organism>
<evidence type="ECO:0000313" key="4">
    <source>
        <dbReference type="EMBL" id="CUO77908.1"/>
    </source>
</evidence>